<dbReference type="AlphaFoldDB" id="A0A0B5EN47"/>
<sequence length="75" mass="8008">MYTGVGGGLYTGVGGGLYTGVGGGLYTGPGGGLYAGPCTDPYRSIWPPRDIMRRYMEQHGLGHLIRLMDAHGFWD</sequence>
<name>A0A0B5EN47_STRA4</name>
<gene>
    <name evidence="1" type="ORF">SLNWT_3617</name>
</gene>
<reference evidence="1 2" key="1">
    <citation type="submission" date="2015-01" db="EMBL/GenBank/DDBJ databases">
        <title>Enhanced salinomycin production by adjusting the supply of polyketide extender units in Streptomyce albus DSM 41398.</title>
        <authorList>
            <person name="Lu C."/>
        </authorList>
    </citation>
    <scope>NUCLEOTIDE SEQUENCE [LARGE SCALE GENOMIC DNA]</scope>
    <source>
        <strain evidence="2">ATCC 21838 / DSM 41398 / FERM P-419 / JCM 4703 / NBRC 107858</strain>
    </source>
</reference>
<protein>
    <submittedName>
        <fullName evidence="1">Uncharacterized protein</fullName>
    </submittedName>
</protein>
<proteinExistence type="predicted"/>
<accession>A0A0B5EN47</accession>
<organism evidence="1 2">
    <name type="scientific">Streptomyces albus (strain ATCC 21838 / DSM 41398 / FERM P-419 / JCM 4703 / NBRC 107858)</name>
    <dbReference type="NCBI Taxonomy" id="1081613"/>
    <lineage>
        <taxon>Bacteria</taxon>
        <taxon>Bacillati</taxon>
        <taxon>Actinomycetota</taxon>
        <taxon>Actinomycetes</taxon>
        <taxon>Kitasatosporales</taxon>
        <taxon>Streptomycetaceae</taxon>
        <taxon>Streptomyces</taxon>
    </lineage>
</organism>
<keyword evidence="2" id="KW-1185">Reference proteome</keyword>
<dbReference type="KEGG" id="sals:SLNWT_3617"/>
<evidence type="ECO:0000313" key="2">
    <source>
        <dbReference type="Proteomes" id="UP000031523"/>
    </source>
</evidence>
<dbReference type="Proteomes" id="UP000031523">
    <property type="component" value="Chromosome"/>
</dbReference>
<evidence type="ECO:0000313" key="1">
    <source>
        <dbReference type="EMBL" id="AJE83993.1"/>
    </source>
</evidence>
<dbReference type="EMBL" id="CP010519">
    <property type="protein sequence ID" value="AJE83993.1"/>
    <property type="molecule type" value="Genomic_DNA"/>
</dbReference>